<reference evidence="1 2" key="1">
    <citation type="submission" date="2020-08" db="EMBL/GenBank/DDBJ databases">
        <title>Genomic Encyclopedia of Type Strains, Phase IV (KMG-IV): sequencing the most valuable type-strain genomes for metagenomic binning, comparative biology and taxonomic classification.</title>
        <authorList>
            <person name="Goeker M."/>
        </authorList>
    </citation>
    <scope>NUCLEOTIDE SEQUENCE [LARGE SCALE GENOMIC DNA]</scope>
    <source>
        <strain evidence="1 2">DSM 100397</strain>
    </source>
</reference>
<dbReference type="Proteomes" id="UP000555003">
    <property type="component" value="Unassembled WGS sequence"/>
</dbReference>
<proteinExistence type="predicted"/>
<comment type="caution">
    <text evidence="1">The sequence shown here is derived from an EMBL/GenBank/DDBJ whole genome shotgun (WGS) entry which is preliminary data.</text>
</comment>
<accession>A0ABR6DL93</accession>
<keyword evidence="2" id="KW-1185">Reference proteome</keyword>
<name>A0ABR6DL93_9FLAO</name>
<gene>
    <name evidence="1" type="ORF">GGR22_000572</name>
</gene>
<organism evidence="1 2">
    <name type="scientific">Flavobacterium gossypii</name>
    <dbReference type="NCBI Taxonomy" id="1646119"/>
    <lineage>
        <taxon>Bacteria</taxon>
        <taxon>Pseudomonadati</taxon>
        <taxon>Bacteroidota</taxon>
        <taxon>Flavobacteriia</taxon>
        <taxon>Flavobacteriales</taxon>
        <taxon>Flavobacteriaceae</taxon>
        <taxon>Flavobacterium</taxon>
    </lineage>
</organism>
<protein>
    <submittedName>
        <fullName evidence="1">Uncharacterized protein</fullName>
    </submittedName>
</protein>
<evidence type="ECO:0000313" key="2">
    <source>
        <dbReference type="Proteomes" id="UP000555003"/>
    </source>
</evidence>
<sequence>MNKKVQIVEETIRISFLADNELEEFDIFVIRYKEYDAVRSMVIIENKYFDNILIYDAAFVDYPTAKPDIQIHEIESPIYVANKVRFSSSCYKRCASELMNNLPLWHVGIIGTFCTPCGVAAGVYAAAGILGCTGGCFVTVWEK</sequence>
<dbReference type="RefSeq" id="WP_182492487.1">
    <property type="nucleotide sequence ID" value="NZ_JACJIS010000001.1"/>
</dbReference>
<evidence type="ECO:0000313" key="1">
    <source>
        <dbReference type="EMBL" id="MBA9072446.1"/>
    </source>
</evidence>
<dbReference type="EMBL" id="JACJIS010000001">
    <property type="protein sequence ID" value="MBA9072446.1"/>
    <property type="molecule type" value="Genomic_DNA"/>
</dbReference>